<evidence type="ECO:0000256" key="3">
    <source>
        <dbReference type="PROSITE-ProRule" id="PRU00335"/>
    </source>
</evidence>
<dbReference type="InterPro" id="IPR050624">
    <property type="entry name" value="HTH-type_Tx_Regulator"/>
</dbReference>
<dbReference type="PROSITE" id="PS01081">
    <property type="entry name" value="HTH_TETR_1"/>
    <property type="match status" value="1"/>
</dbReference>
<gene>
    <name evidence="5" type="ORF">IQ10_00099</name>
</gene>
<dbReference type="InterPro" id="IPR001647">
    <property type="entry name" value="HTH_TetR"/>
</dbReference>
<dbReference type="PANTHER" id="PTHR43479">
    <property type="entry name" value="ACREF/ENVCD OPERON REPRESSOR-RELATED"/>
    <property type="match status" value="1"/>
</dbReference>
<evidence type="ECO:0000256" key="1">
    <source>
        <dbReference type="ARBA" id="ARBA00022491"/>
    </source>
</evidence>
<evidence type="ECO:0000313" key="6">
    <source>
        <dbReference type="Proteomes" id="UP000315711"/>
    </source>
</evidence>
<dbReference type="Gene3D" id="1.10.357.10">
    <property type="entry name" value="Tetracycline Repressor, domain 2"/>
    <property type="match status" value="1"/>
</dbReference>
<dbReference type="Pfam" id="PF00440">
    <property type="entry name" value="TetR_N"/>
    <property type="match status" value="1"/>
</dbReference>
<dbReference type="InterPro" id="IPR036271">
    <property type="entry name" value="Tet_transcr_reg_TetR-rel_C_sf"/>
</dbReference>
<keyword evidence="1" id="KW-0678">Repressor</keyword>
<comment type="caution">
    <text evidence="5">The sequence shown here is derived from an EMBL/GenBank/DDBJ whole genome shotgun (WGS) entry which is preliminary data.</text>
</comment>
<dbReference type="EMBL" id="VLKZ01000001">
    <property type="protein sequence ID" value="TWI59679.1"/>
    <property type="molecule type" value="Genomic_DNA"/>
</dbReference>
<reference evidence="5 6" key="1">
    <citation type="journal article" date="2015" name="Stand. Genomic Sci.">
        <title>Genomic Encyclopedia of Bacterial and Archaeal Type Strains, Phase III: the genomes of soil and plant-associated and newly described type strains.</title>
        <authorList>
            <person name="Whitman W.B."/>
            <person name="Woyke T."/>
            <person name="Klenk H.P."/>
            <person name="Zhou Y."/>
            <person name="Lilburn T.G."/>
            <person name="Beck B.J."/>
            <person name="De Vos P."/>
            <person name="Vandamme P."/>
            <person name="Eisen J.A."/>
            <person name="Garrity G."/>
            <person name="Hugenholtz P."/>
            <person name="Kyrpides N.C."/>
        </authorList>
    </citation>
    <scope>NUCLEOTIDE SEQUENCE [LARGE SCALE GENOMIC DNA]</scope>
    <source>
        <strain evidence="5 6">CGMCC 1.10116</strain>
    </source>
</reference>
<protein>
    <submittedName>
        <fullName evidence="5">TetR family transcriptional regulator</fullName>
    </submittedName>
</protein>
<dbReference type="SUPFAM" id="SSF48498">
    <property type="entry name" value="Tetracyclin repressor-like, C-terminal domain"/>
    <property type="match status" value="1"/>
</dbReference>
<accession>A0A562QSF1</accession>
<keyword evidence="6" id="KW-1185">Reference proteome</keyword>
<dbReference type="PANTHER" id="PTHR43479:SF8">
    <property type="entry name" value="TRANSCRIPTIONAL REGULATOR, TETR FAMILY"/>
    <property type="match status" value="1"/>
</dbReference>
<feature type="domain" description="HTH tetR-type" evidence="4">
    <location>
        <begin position="6"/>
        <end position="66"/>
    </location>
</feature>
<dbReference type="GO" id="GO:0003677">
    <property type="term" value="F:DNA binding"/>
    <property type="evidence" value="ECO:0007669"/>
    <property type="project" value="UniProtKB-UniRule"/>
</dbReference>
<dbReference type="Pfam" id="PF17934">
    <property type="entry name" value="TetR_C_26"/>
    <property type="match status" value="1"/>
</dbReference>
<dbReference type="PRINTS" id="PR00455">
    <property type="entry name" value="HTHTETR"/>
</dbReference>
<name>A0A562QSF1_9BACI</name>
<sequence>MNEKQETKYQLILDAAFEQMKENGFEKASVSQIVKRAGVAQGTFYLYFDSKSAIVPAIAERILCEQIDVVRNEVRDGDDILSIVRVLIDQTFALTDKHREVIKFCYSGIAYYDSFQRWEDIYRPYYEWVELKLQEAMEKKEIPSLSVLSYQAKLIIGIIEQSAETYYLASDPTKEENVDIYKEELFQFIKRALS</sequence>
<feature type="DNA-binding region" description="H-T-H motif" evidence="3">
    <location>
        <begin position="29"/>
        <end position="48"/>
    </location>
</feature>
<dbReference type="PROSITE" id="PS50977">
    <property type="entry name" value="HTH_TETR_2"/>
    <property type="match status" value="1"/>
</dbReference>
<dbReference type="RefSeq" id="WP_144448519.1">
    <property type="nucleotide sequence ID" value="NZ_VLKZ01000001.1"/>
</dbReference>
<dbReference type="InterPro" id="IPR009057">
    <property type="entry name" value="Homeodomain-like_sf"/>
</dbReference>
<dbReference type="OrthoDB" id="9812484at2"/>
<organism evidence="5 6">
    <name type="scientific">Halalkalibacter nanhaiisediminis</name>
    <dbReference type="NCBI Taxonomy" id="688079"/>
    <lineage>
        <taxon>Bacteria</taxon>
        <taxon>Bacillati</taxon>
        <taxon>Bacillota</taxon>
        <taxon>Bacilli</taxon>
        <taxon>Bacillales</taxon>
        <taxon>Bacillaceae</taxon>
        <taxon>Halalkalibacter</taxon>
    </lineage>
</organism>
<evidence type="ECO:0000259" key="4">
    <source>
        <dbReference type="PROSITE" id="PS50977"/>
    </source>
</evidence>
<keyword evidence="2 3" id="KW-0238">DNA-binding</keyword>
<dbReference type="AlphaFoldDB" id="A0A562QSF1"/>
<dbReference type="Proteomes" id="UP000315711">
    <property type="component" value="Unassembled WGS sequence"/>
</dbReference>
<dbReference type="InterPro" id="IPR023772">
    <property type="entry name" value="DNA-bd_HTH_TetR-type_CS"/>
</dbReference>
<evidence type="ECO:0000313" key="5">
    <source>
        <dbReference type="EMBL" id="TWI59679.1"/>
    </source>
</evidence>
<dbReference type="InterPro" id="IPR041603">
    <property type="entry name" value="YvdT_C"/>
</dbReference>
<evidence type="ECO:0000256" key="2">
    <source>
        <dbReference type="ARBA" id="ARBA00023125"/>
    </source>
</evidence>
<dbReference type="SUPFAM" id="SSF46689">
    <property type="entry name" value="Homeodomain-like"/>
    <property type="match status" value="1"/>
</dbReference>
<proteinExistence type="predicted"/>